<evidence type="ECO:0000256" key="3">
    <source>
        <dbReference type="ARBA" id="ARBA00022695"/>
    </source>
</evidence>
<dbReference type="PANTHER" id="PTHR37984">
    <property type="entry name" value="PROTEIN CBG26694"/>
    <property type="match status" value="1"/>
</dbReference>
<name>A0A371HAY9_MUCPR</name>
<keyword evidence="5" id="KW-0255">Endonuclease</keyword>
<dbReference type="InterPro" id="IPR043128">
    <property type="entry name" value="Rev_trsase/Diguanyl_cyclase"/>
</dbReference>
<dbReference type="CDD" id="cd01647">
    <property type="entry name" value="RT_LTR"/>
    <property type="match status" value="1"/>
</dbReference>
<evidence type="ECO:0000256" key="6">
    <source>
        <dbReference type="ARBA" id="ARBA00022801"/>
    </source>
</evidence>
<evidence type="ECO:0000256" key="2">
    <source>
        <dbReference type="ARBA" id="ARBA00022679"/>
    </source>
</evidence>
<evidence type="ECO:0000313" key="11">
    <source>
        <dbReference type="Proteomes" id="UP000257109"/>
    </source>
</evidence>
<dbReference type="InterPro" id="IPR050951">
    <property type="entry name" value="Retrovirus_Pol_polyprotein"/>
</dbReference>
<keyword evidence="4" id="KW-0540">Nuclease</keyword>
<dbReference type="FunFam" id="3.30.70.270:FF:000020">
    <property type="entry name" value="Transposon Tf2-6 polyprotein-like Protein"/>
    <property type="match status" value="1"/>
</dbReference>
<dbReference type="Proteomes" id="UP000257109">
    <property type="component" value="Unassembled WGS sequence"/>
</dbReference>
<keyword evidence="6" id="KW-0378">Hydrolase</keyword>
<dbReference type="Pfam" id="PF00078">
    <property type="entry name" value="RVT_1"/>
    <property type="match status" value="1"/>
</dbReference>
<dbReference type="InterPro" id="IPR000477">
    <property type="entry name" value="RT_dom"/>
</dbReference>
<organism evidence="10 11">
    <name type="scientific">Mucuna pruriens</name>
    <name type="common">Velvet bean</name>
    <name type="synonym">Dolichos pruriens</name>
    <dbReference type="NCBI Taxonomy" id="157652"/>
    <lineage>
        <taxon>Eukaryota</taxon>
        <taxon>Viridiplantae</taxon>
        <taxon>Streptophyta</taxon>
        <taxon>Embryophyta</taxon>
        <taxon>Tracheophyta</taxon>
        <taxon>Spermatophyta</taxon>
        <taxon>Magnoliopsida</taxon>
        <taxon>eudicotyledons</taxon>
        <taxon>Gunneridae</taxon>
        <taxon>Pentapetalae</taxon>
        <taxon>rosids</taxon>
        <taxon>fabids</taxon>
        <taxon>Fabales</taxon>
        <taxon>Fabaceae</taxon>
        <taxon>Papilionoideae</taxon>
        <taxon>50 kb inversion clade</taxon>
        <taxon>NPAAA clade</taxon>
        <taxon>indigoferoid/millettioid clade</taxon>
        <taxon>Phaseoleae</taxon>
        <taxon>Mucuna</taxon>
    </lineage>
</organism>
<dbReference type="OrthoDB" id="10055717at2759"/>
<dbReference type="Pfam" id="PF17917">
    <property type="entry name" value="RT_RNaseH"/>
    <property type="match status" value="1"/>
</dbReference>
<dbReference type="EMBL" id="QJKJ01003103">
    <property type="protein sequence ID" value="RDX99950.1"/>
    <property type="molecule type" value="Genomic_DNA"/>
</dbReference>
<evidence type="ECO:0000259" key="8">
    <source>
        <dbReference type="Pfam" id="PF00078"/>
    </source>
</evidence>
<dbReference type="Gene3D" id="3.30.70.270">
    <property type="match status" value="2"/>
</dbReference>
<dbReference type="GO" id="GO:0003964">
    <property type="term" value="F:RNA-directed DNA polymerase activity"/>
    <property type="evidence" value="ECO:0007669"/>
    <property type="project" value="UniProtKB-KW"/>
</dbReference>
<gene>
    <name evidence="10" type="primary">pol</name>
    <name evidence="10" type="ORF">CR513_16924</name>
</gene>
<reference evidence="10" key="1">
    <citation type="submission" date="2018-05" db="EMBL/GenBank/DDBJ databases">
        <title>Draft genome of Mucuna pruriens seed.</title>
        <authorList>
            <person name="Nnadi N.E."/>
            <person name="Vos R."/>
            <person name="Hasami M.H."/>
            <person name="Devisetty U.K."/>
            <person name="Aguiy J.C."/>
        </authorList>
    </citation>
    <scope>NUCLEOTIDE SEQUENCE [LARGE SCALE GENOMIC DNA]</scope>
    <source>
        <strain evidence="10">JCA_2017</strain>
    </source>
</reference>
<dbReference type="InterPro" id="IPR041373">
    <property type="entry name" value="RT_RNaseH"/>
</dbReference>
<sequence>MPPWENNPAMEYLILQFQQNITVTIQDLQIQMGQLADTAKPGAKNVPLPFPNRAVVAKRSKIDEDLLNLFKKLEINIPLLNAIKHIPKYIKFLKELCVHKRRKMKDIKAGIQRILPKKCPDSGIFAIQCIIGGRTFTDAMLVLGASINVMSASIYKLLNLGDLALTGIEVQLANQSVVQPLSALEDVNELIFPVDFYELDMEDDASKAESALILGLPFFMTVKTKIDIHAGTISMEFGDTYIGFNIFEAVKHPAEDHSSFIYLPGGQPAISNNHSRQFLAISSNHSRWVSLVQVVPKKSKMTIIKNQQDEMVPAKIQNNWQVCIDYRKLNQATRKDHFPLPFIDQVLEKLVGYMQIHIAPMDQHKTIFTCPFGMFAYSRMSFRLCNTPSTFQRCMINIFSNLLEDCMEVFMDDFTVYAKSFEACLNNLSKVLRRRIDSNLVLNFEKCHFMVIEGIVLGHLVSARAIEVDKAKIHVISSLPNPASMREVQSFLGHAGFYKLFIQDFSKVTLPLSKLLQKDTNFIFDQSFVDAFQELKRRLSSTPILQAPNWELPFELICDTINSTLGAVLGQRIGKQTHLLAIAFSSDKFRSYLLGSKIVIFSDHAALKYLLKKLDTKLRLIWWMLLLQEFDVEIKDKKGGENAMADHLSRLERDVKLIPIRDEFPDEQILRVTHAAPWYVDICNYLVASSYPTRAPKAIKEQLESEAKYYIWDDPYFWRLCNDQVTYRCIPESKMKLVLHFCHLEATMDQCARPEKSLTMGYIGPPSLETCISSSQPTSSARNWSGSKSEE</sequence>
<keyword evidence="3" id="KW-0548">Nucleotidyltransferase</keyword>
<evidence type="ECO:0000256" key="1">
    <source>
        <dbReference type="ARBA" id="ARBA00012493"/>
    </source>
</evidence>
<proteinExistence type="predicted"/>
<accession>A0A371HAY9</accession>
<dbReference type="GO" id="GO:0004519">
    <property type="term" value="F:endonuclease activity"/>
    <property type="evidence" value="ECO:0007669"/>
    <property type="project" value="UniProtKB-KW"/>
</dbReference>
<dbReference type="InterPro" id="IPR021109">
    <property type="entry name" value="Peptidase_aspartic_dom_sf"/>
</dbReference>
<evidence type="ECO:0000256" key="7">
    <source>
        <dbReference type="ARBA" id="ARBA00022918"/>
    </source>
</evidence>
<feature type="domain" description="Reverse transcriptase" evidence="8">
    <location>
        <begin position="352"/>
        <end position="458"/>
    </location>
</feature>
<evidence type="ECO:0000256" key="4">
    <source>
        <dbReference type="ARBA" id="ARBA00022722"/>
    </source>
</evidence>
<dbReference type="InterPro" id="IPR043502">
    <property type="entry name" value="DNA/RNA_pol_sf"/>
</dbReference>
<dbReference type="SUPFAM" id="SSF56672">
    <property type="entry name" value="DNA/RNA polymerases"/>
    <property type="match status" value="1"/>
</dbReference>
<feature type="non-terminal residue" evidence="10">
    <location>
        <position position="1"/>
    </location>
</feature>
<keyword evidence="2" id="KW-0808">Transferase</keyword>
<dbReference type="AlphaFoldDB" id="A0A371HAY9"/>
<keyword evidence="7" id="KW-0695">RNA-directed DNA polymerase</keyword>
<dbReference type="Gene3D" id="2.40.70.10">
    <property type="entry name" value="Acid Proteases"/>
    <property type="match status" value="1"/>
</dbReference>
<dbReference type="GO" id="GO:0016787">
    <property type="term" value="F:hydrolase activity"/>
    <property type="evidence" value="ECO:0007669"/>
    <property type="project" value="UniProtKB-KW"/>
</dbReference>
<comment type="caution">
    <text evidence="10">The sequence shown here is derived from an EMBL/GenBank/DDBJ whole genome shotgun (WGS) entry which is preliminary data.</text>
</comment>
<protein>
    <recommendedName>
        <fullName evidence="1">RNA-directed DNA polymerase</fullName>
        <ecNumber evidence="1">2.7.7.49</ecNumber>
    </recommendedName>
</protein>
<evidence type="ECO:0000259" key="9">
    <source>
        <dbReference type="Pfam" id="PF17917"/>
    </source>
</evidence>
<dbReference type="CDD" id="cd09274">
    <property type="entry name" value="RNase_HI_RT_Ty3"/>
    <property type="match status" value="1"/>
</dbReference>
<keyword evidence="11" id="KW-1185">Reference proteome</keyword>
<evidence type="ECO:0000313" key="10">
    <source>
        <dbReference type="EMBL" id="RDX99950.1"/>
    </source>
</evidence>
<evidence type="ECO:0000256" key="5">
    <source>
        <dbReference type="ARBA" id="ARBA00022759"/>
    </source>
</evidence>
<feature type="domain" description="Reverse transcriptase RNase H-like" evidence="9">
    <location>
        <begin position="578"/>
        <end position="630"/>
    </location>
</feature>
<dbReference type="EC" id="2.7.7.49" evidence="1"/>
<dbReference type="CDD" id="cd00303">
    <property type="entry name" value="retropepsin_like"/>
    <property type="match status" value="1"/>
</dbReference>
<dbReference type="PANTHER" id="PTHR37984:SF5">
    <property type="entry name" value="PROTEIN NYNRIN-LIKE"/>
    <property type="match status" value="1"/>
</dbReference>